<evidence type="ECO:0000256" key="1">
    <source>
        <dbReference type="ARBA" id="ARBA00004123"/>
    </source>
</evidence>
<comment type="subcellular location">
    <subcellularLocation>
        <location evidence="1">Nucleus</location>
    </subcellularLocation>
</comment>
<evidence type="ECO:0008006" key="9">
    <source>
        <dbReference type="Google" id="ProtNLM"/>
    </source>
</evidence>
<dbReference type="STRING" id="215637.A0A4P9ZYB7"/>
<dbReference type="PANTHER" id="PTHR15660">
    <property type="entry name" value="BRISC AND BRCA1-A COMPLEX MEMBER 1"/>
    <property type="match status" value="1"/>
</dbReference>
<keyword evidence="4" id="KW-0234">DNA repair</keyword>
<dbReference type="Proteomes" id="UP000268162">
    <property type="component" value="Unassembled WGS sequence"/>
</dbReference>
<dbReference type="GO" id="GO:0006302">
    <property type="term" value="P:double-strand break repair"/>
    <property type="evidence" value="ECO:0007669"/>
    <property type="project" value="TreeGrafter"/>
</dbReference>
<evidence type="ECO:0000256" key="6">
    <source>
        <dbReference type="SAM" id="MobiDB-lite"/>
    </source>
</evidence>
<dbReference type="PANTHER" id="PTHR15660:SF1">
    <property type="entry name" value="BRISC AND BRCA1-A COMPLEX MEMBER 1"/>
    <property type="match status" value="1"/>
</dbReference>
<protein>
    <recommendedName>
        <fullName evidence="9">BRISC and BRCA1-A complex member 1</fullName>
    </recommendedName>
</protein>
<evidence type="ECO:0000256" key="5">
    <source>
        <dbReference type="ARBA" id="ARBA00023242"/>
    </source>
</evidence>
<dbReference type="EMBL" id="ML002429">
    <property type="protein sequence ID" value="RKP37922.1"/>
    <property type="molecule type" value="Genomic_DNA"/>
</dbReference>
<evidence type="ECO:0000256" key="4">
    <source>
        <dbReference type="ARBA" id="ARBA00023204"/>
    </source>
</evidence>
<keyword evidence="5" id="KW-0539">Nucleus</keyword>
<dbReference type="GO" id="GO:0045739">
    <property type="term" value="P:positive regulation of DNA repair"/>
    <property type="evidence" value="ECO:0007669"/>
    <property type="project" value="InterPro"/>
</dbReference>
<evidence type="ECO:0000256" key="2">
    <source>
        <dbReference type="ARBA" id="ARBA00022490"/>
    </source>
</evidence>
<keyword evidence="8" id="KW-1185">Reference proteome</keyword>
<name>A0A4P9ZYB7_9FUNG</name>
<keyword evidence="2" id="KW-0963">Cytoplasm</keyword>
<reference evidence="8" key="1">
    <citation type="journal article" date="2018" name="Nat. Microbiol.">
        <title>Leveraging single-cell genomics to expand the fungal tree of life.</title>
        <authorList>
            <person name="Ahrendt S.R."/>
            <person name="Quandt C.A."/>
            <person name="Ciobanu D."/>
            <person name="Clum A."/>
            <person name="Salamov A."/>
            <person name="Andreopoulos B."/>
            <person name="Cheng J.F."/>
            <person name="Woyke T."/>
            <person name="Pelin A."/>
            <person name="Henrissat B."/>
            <person name="Reynolds N.K."/>
            <person name="Benny G.L."/>
            <person name="Smith M.E."/>
            <person name="James T.Y."/>
            <person name="Grigoriev I.V."/>
        </authorList>
    </citation>
    <scope>NUCLEOTIDE SEQUENCE [LARGE SCALE GENOMIC DNA]</scope>
    <source>
        <strain evidence="8">RSA 468</strain>
    </source>
</reference>
<dbReference type="InterPro" id="IPR026126">
    <property type="entry name" value="BABAM1"/>
</dbReference>
<dbReference type="GO" id="GO:0070552">
    <property type="term" value="C:BRISC complex"/>
    <property type="evidence" value="ECO:0007669"/>
    <property type="project" value="InterPro"/>
</dbReference>
<dbReference type="GO" id="GO:0007095">
    <property type="term" value="P:mitotic G2 DNA damage checkpoint signaling"/>
    <property type="evidence" value="ECO:0007669"/>
    <property type="project" value="TreeGrafter"/>
</dbReference>
<organism evidence="7 8">
    <name type="scientific">Dimargaris cristalligena</name>
    <dbReference type="NCBI Taxonomy" id="215637"/>
    <lineage>
        <taxon>Eukaryota</taxon>
        <taxon>Fungi</taxon>
        <taxon>Fungi incertae sedis</taxon>
        <taxon>Zoopagomycota</taxon>
        <taxon>Kickxellomycotina</taxon>
        <taxon>Dimargaritomycetes</taxon>
        <taxon>Dimargaritales</taxon>
        <taxon>Dimargaritaceae</taxon>
        <taxon>Dimargaris</taxon>
    </lineage>
</organism>
<evidence type="ECO:0000313" key="7">
    <source>
        <dbReference type="EMBL" id="RKP37922.1"/>
    </source>
</evidence>
<dbReference type="AlphaFoldDB" id="A0A4P9ZYB7"/>
<accession>A0A4P9ZYB7</accession>
<dbReference type="GO" id="GO:0016604">
    <property type="term" value="C:nuclear body"/>
    <property type="evidence" value="ECO:0007669"/>
    <property type="project" value="TreeGrafter"/>
</dbReference>
<evidence type="ECO:0000313" key="8">
    <source>
        <dbReference type="Proteomes" id="UP000268162"/>
    </source>
</evidence>
<dbReference type="CDD" id="cd21502">
    <property type="entry name" value="vWA_BABAM1"/>
    <property type="match status" value="1"/>
</dbReference>
<sequence length="258" mass="28709">MLSPTSAMSSNSPLPPGSAAGLTERIVFCIDVHTEMSEPLLAAPTTMPSTTRLAATQRFIKAFIDAKRGLSLSSTNSTPGAGVSSDDSPIPPSPIQHEFAIVLLKNRAEWLMDFSADVHLLQVVLDGLVPLEPFPRFETRSLFETVQTNTARLGVTMPRVICIYGRSTVVPEECIVKIDAHVANPQMAFDFVYLHRRRTEQCDPQIIYDFLTRIESPKAPGYFFEVSKSSRRYLQAIVKLLANPKVRPKQDDCNYRLL</sequence>
<feature type="region of interest" description="Disordered" evidence="6">
    <location>
        <begin position="72"/>
        <end position="91"/>
    </location>
</feature>
<gene>
    <name evidence="7" type="ORF">BJ085DRAFT_40358</name>
</gene>
<evidence type="ECO:0000256" key="3">
    <source>
        <dbReference type="ARBA" id="ARBA00022763"/>
    </source>
</evidence>
<keyword evidence="3" id="KW-0227">DNA damage</keyword>
<proteinExistence type="predicted"/>